<dbReference type="Proteomes" id="UP001201020">
    <property type="component" value="Chromosome"/>
</dbReference>
<feature type="transmembrane region" description="Helical" evidence="1">
    <location>
        <begin position="29"/>
        <end position="50"/>
    </location>
</feature>
<dbReference type="PANTHER" id="PTHR33269:SF17">
    <property type="entry name" value="NADH-UBIQUINONE OXIDOREDUCTASE CHAIN 6"/>
    <property type="match status" value="1"/>
</dbReference>
<feature type="transmembrane region" description="Helical" evidence="1">
    <location>
        <begin position="135"/>
        <end position="165"/>
    </location>
</feature>
<protein>
    <submittedName>
        <fullName evidence="2">NADH-quinone oxidoreductase subunit J</fullName>
        <ecNumber evidence="2">1.6.5.9</ecNumber>
    </submittedName>
</protein>
<evidence type="ECO:0000256" key="1">
    <source>
        <dbReference type="SAM" id="Phobius"/>
    </source>
</evidence>
<keyword evidence="1" id="KW-0812">Transmembrane</keyword>
<dbReference type="PANTHER" id="PTHR33269">
    <property type="entry name" value="NADH-UBIQUINONE OXIDOREDUCTASE CHAIN 6"/>
    <property type="match status" value="1"/>
</dbReference>
<evidence type="ECO:0000313" key="2">
    <source>
        <dbReference type="EMBL" id="UJG40581.1"/>
    </source>
</evidence>
<feature type="transmembrane region" description="Helical" evidence="1">
    <location>
        <begin position="56"/>
        <end position="77"/>
    </location>
</feature>
<name>A0A9Y1BKL6_9ARCH</name>
<dbReference type="GO" id="GO:0050136">
    <property type="term" value="F:NADH dehydrogenase (quinone) (non-electrogenic) activity"/>
    <property type="evidence" value="ECO:0007669"/>
    <property type="project" value="UniProtKB-EC"/>
</dbReference>
<keyword evidence="2" id="KW-0560">Oxidoreductase</keyword>
<accession>A0A9Y1BKL6</accession>
<organism evidence="2">
    <name type="scientific">Candidatus Heimdallarchaeum aukensis</name>
    <dbReference type="NCBI Taxonomy" id="2876573"/>
    <lineage>
        <taxon>Archaea</taxon>
        <taxon>Promethearchaeati</taxon>
        <taxon>Candidatus Heimdallarchaeota</taxon>
        <taxon>Candidatus Heimdallarchaeia (ex Rinke et al. 2021) (nom. nud.)</taxon>
        <taxon>Candidatus Heimdallarchaeales</taxon>
        <taxon>Candidatus Heimdallarchaeaceae</taxon>
        <taxon>Candidatus Heimdallarchaeum</taxon>
    </lineage>
</organism>
<dbReference type="GO" id="GO:0008137">
    <property type="term" value="F:NADH dehydrogenase (ubiquinone) activity"/>
    <property type="evidence" value="ECO:0007669"/>
    <property type="project" value="InterPro"/>
</dbReference>
<dbReference type="AlphaFoldDB" id="A0A9Y1BKL6"/>
<dbReference type="EC" id="1.6.5.9" evidence="2"/>
<dbReference type="EMBL" id="CP084166">
    <property type="protein sequence ID" value="UJG40581.1"/>
    <property type="molecule type" value="Genomic_DNA"/>
</dbReference>
<dbReference type="Gene3D" id="1.20.120.1200">
    <property type="entry name" value="NADH-ubiquinone/plastoquinone oxidoreductase chain 6, subunit NuoJ"/>
    <property type="match status" value="1"/>
</dbReference>
<dbReference type="Pfam" id="PF00499">
    <property type="entry name" value="Oxidored_q3"/>
    <property type="match status" value="1"/>
</dbReference>
<sequence length="177" mass="19028">MVNVYAIDYIIMAVLIIISAIMALEAREIVYAIFFFDLFTIGIGGMFLLFNAGYVAMFQLAVYAGAVAVTVLFAVMLTRRTATGKEIISFASIRNKIASLVLALSIAALMLILVSRYDWATPAGDYPDPLGGGAIFTSIVTNYVVPFLGISLILAASLVGSVALLREERSKKEVASK</sequence>
<feature type="transmembrane region" description="Helical" evidence="1">
    <location>
        <begin position="6"/>
        <end position="24"/>
    </location>
</feature>
<gene>
    <name evidence="2" type="ORF">K9W45_12195</name>
</gene>
<keyword evidence="1" id="KW-1133">Transmembrane helix</keyword>
<feature type="transmembrane region" description="Helical" evidence="1">
    <location>
        <begin position="97"/>
        <end position="115"/>
    </location>
</feature>
<dbReference type="InterPro" id="IPR042106">
    <property type="entry name" value="Nuo/plastoQ_OxRdtase_6_NuoJ"/>
</dbReference>
<keyword evidence="1" id="KW-0472">Membrane</keyword>
<dbReference type="InterPro" id="IPR001457">
    <property type="entry name" value="NADH_UbQ/plastoQ_OxRdtase_su6"/>
</dbReference>
<reference evidence="2" key="1">
    <citation type="journal article" date="2022" name="Nat. Microbiol.">
        <title>Unique mobile elements and scalable gene flow at the prokaryote-eukaryote boundary revealed by circularized Asgard archaea genomes.</title>
        <authorList>
            <person name="Wu F."/>
            <person name="Speth D.R."/>
            <person name="Philosof A."/>
            <person name="Cremiere A."/>
            <person name="Narayanan A."/>
            <person name="Barco R.A."/>
            <person name="Connon S.A."/>
            <person name="Amend J.P."/>
            <person name="Antoshechkin I.A."/>
            <person name="Orphan V.J."/>
        </authorList>
    </citation>
    <scope>NUCLEOTIDE SEQUENCE</scope>
    <source>
        <strain evidence="2">PM71</strain>
    </source>
</reference>
<proteinExistence type="predicted"/>